<name>A0A0F9K235_9ZZZZ</name>
<evidence type="ECO:0000313" key="1">
    <source>
        <dbReference type="EMBL" id="KKM68746.1"/>
    </source>
</evidence>
<proteinExistence type="predicted"/>
<protein>
    <submittedName>
        <fullName evidence="1">Uncharacterized protein</fullName>
    </submittedName>
</protein>
<organism evidence="1">
    <name type="scientific">marine sediment metagenome</name>
    <dbReference type="NCBI Taxonomy" id="412755"/>
    <lineage>
        <taxon>unclassified sequences</taxon>
        <taxon>metagenomes</taxon>
        <taxon>ecological metagenomes</taxon>
    </lineage>
</organism>
<comment type="caution">
    <text evidence="1">The sequence shown here is derived from an EMBL/GenBank/DDBJ whole genome shotgun (WGS) entry which is preliminary data.</text>
</comment>
<dbReference type="AlphaFoldDB" id="A0A0F9K235"/>
<reference evidence="1" key="1">
    <citation type="journal article" date="2015" name="Nature">
        <title>Complex archaea that bridge the gap between prokaryotes and eukaryotes.</title>
        <authorList>
            <person name="Spang A."/>
            <person name="Saw J.H."/>
            <person name="Jorgensen S.L."/>
            <person name="Zaremba-Niedzwiedzka K."/>
            <person name="Martijn J."/>
            <person name="Lind A.E."/>
            <person name="van Eijk R."/>
            <person name="Schleper C."/>
            <person name="Guy L."/>
            <person name="Ettema T.J."/>
        </authorList>
    </citation>
    <scope>NUCLEOTIDE SEQUENCE</scope>
</reference>
<gene>
    <name evidence="1" type="ORF">LCGC14_1457740</name>
</gene>
<sequence length="65" mass="7418">MRGYVSTYDPMGLPTVKCLRVNYQNWIKIRENATTLKAKRYAEGKAKLMQAKLDAILGDANENRV</sequence>
<dbReference type="EMBL" id="LAZR01010114">
    <property type="protein sequence ID" value="KKM68746.1"/>
    <property type="molecule type" value="Genomic_DNA"/>
</dbReference>
<accession>A0A0F9K235</accession>